<dbReference type="Proteomes" id="UP000011014">
    <property type="component" value="Unassembled WGS sequence"/>
</dbReference>
<feature type="non-terminal residue" evidence="1">
    <location>
        <position position="1"/>
    </location>
</feature>
<accession>E4YZX1</accession>
<protein>
    <submittedName>
        <fullName evidence="1">Uncharacterized protein</fullName>
    </submittedName>
</protein>
<sequence length="91" mass="11130">RFSFFRSKQNRFHHELDRFQYNVIDAPVKKLLRRLHKRLFLSNDRAFISHLFAFKAFTKQANDEDKKVNPERYSRQFTEFLSSAVFAQWTN</sequence>
<organism evidence="1">
    <name type="scientific">Oikopleura dioica</name>
    <name type="common">Tunicate</name>
    <dbReference type="NCBI Taxonomy" id="34765"/>
    <lineage>
        <taxon>Eukaryota</taxon>
        <taxon>Metazoa</taxon>
        <taxon>Chordata</taxon>
        <taxon>Tunicata</taxon>
        <taxon>Appendicularia</taxon>
        <taxon>Copelata</taxon>
        <taxon>Oikopleuridae</taxon>
        <taxon>Oikopleura</taxon>
    </lineage>
</organism>
<dbReference type="EMBL" id="FN656218">
    <property type="protein sequence ID" value="CBY40999.1"/>
    <property type="molecule type" value="Genomic_DNA"/>
</dbReference>
<dbReference type="AlphaFoldDB" id="E4YZX1"/>
<proteinExistence type="predicted"/>
<gene>
    <name evidence="1" type="ORF">GSOID_T00023044001</name>
</gene>
<reference evidence="1" key="1">
    <citation type="journal article" date="2010" name="Science">
        <title>Plasticity of animal genome architecture unmasked by rapid evolution of a pelagic tunicate.</title>
        <authorList>
            <person name="Denoeud F."/>
            <person name="Henriet S."/>
            <person name="Mungpakdee S."/>
            <person name="Aury J.M."/>
            <person name="Da Silva C."/>
            <person name="Brinkmann H."/>
            <person name="Mikhaleva J."/>
            <person name="Olsen L.C."/>
            <person name="Jubin C."/>
            <person name="Canestro C."/>
            <person name="Bouquet J.M."/>
            <person name="Danks G."/>
            <person name="Poulain J."/>
            <person name="Campsteijn C."/>
            <person name="Adamski M."/>
            <person name="Cross I."/>
            <person name="Yadetie F."/>
            <person name="Muffato M."/>
            <person name="Louis A."/>
            <person name="Butcher S."/>
            <person name="Tsagkogeorga G."/>
            <person name="Konrad A."/>
            <person name="Singh S."/>
            <person name="Jensen M.F."/>
            <person name="Cong E.H."/>
            <person name="Eikeseth-Otteraa H."/>
            <person name="Noel B."/>
            <person name="Anthouard V."/>
            <person name="Porcel B.M."/>
            <person name="Kachouri-Lafond R."/>
            <person name="Nishino A."/>
            <person name="Ugolini M."/>
            <person name="Chourrout P."/>
            <person name="Nishida H."/>
            <person name="Aasland R."/>
            <person name="Huzurbazar S."/>
            <person name="Westhof E."/>
            <person name="Delsuc F."/>
            <person name="Lehrach H."/>
            <person name="Reinhardt R."/>
            <person name="Weissenbach J."/>
            <person name="Roy S.W."/>
            <person name="Artiguenave F."/>
            <person name="Postlethwait J.H."/>
            <person name="Manak J.R."/>
            <person name="Thompson E.M."/>
            <person name="Jaillon O."/>
            <person name="Du Pasquier L."/>
            <person name="Boudinot P."/>
            <person name="Liberles D.A."/>
            <person name="Volff J.N."/>
            <person name="Philippe H."/>
            <person name="Lenhard B."/>
            <person name="Roest Crollius H."/>
            <person name="Wincker P."/>
            <person name="Chourrout D."/>
        </authorList>
    </citation>
    <scope>NUCLEOTIDE SEQUENCE [LARGE SCALE GENOMIC DNA]</scope>
</reference>
<name>E4YZX1_OIKDI</name>
<evidence type="ECO:0000313" key="1">
    <source>
        <dbReference type="EMBL" id="CBY40999.1"/>
    </source>
</evidence>